<dbReference type="Gene3D" id="6.10.250.2560">
    <property type="match status" value="1"/>
</dbReference>
<name>A0A183IEH1_9BILA</name>
<reference evidence="4" key="1">
    <citation type="submission" date="2016-06" db="UniProtKB">
        <authorList>
            <consortium name="WormBaseParasite"/>
        </authorList>
    </citation>
    <scope>IDENTIFICATION</scope>
</reference>
<sequence>MFNFSYPEEPAFAIVSSQRRLPERTTQTIGWISDVLQRRNQGSGDSCQFGCLDRSQLSGATDYANGSGTNQMLDFKVEVLSRTIDDYQTTAAELDTKQSLLPSVPFNADPDFKANLKNREDGLQAMRELGKAHSKIKNYIEDFEENLHKQNKLIALLEHAGLFYQTQLSEAEFVETAYRKFGSGINAVRSDVEALEKSEPFLTVSPPQDAPSPSPLDDPFPLGVEAVIAAPELDREEPETLLYIRRQVIANSFLQSSQLHAKQETLVGGKIRKIKARIDTPDCRLNPVSDSFSSATGAMVSEAPVDPFAIAGANTDASLIHLSSLDSRDGGFVANYDPQQRPPPLLMHMQRSEALRQMPTLFSSPCVRPLPPPPPPPYFANSVISPLTNAFSTPDPVDPAVVPSSIDMAYCPPAFGHGDFDMRRMMPSAVEPLAPPSMSSPSSPLLASQEWSTTMWQPMARPARIAGLLPKTFPLVDDEFVNMRCSRRERTLLSTPCASPSSNLHNHEGIPQPIRTSSRPALLPVEPNGHTSTQPDRVADDNNDVMESFPY</sequence>
<keyword evidence="3" id="KW-1185">Reference proteome</keyword>
<evidence type="ECO:0000313" key="3">
    <source>
        <dbReference type="Proteomes" id="UP000270296"/>
    </source>
</evidence>
<dbReference type="Proteomes" id="UP000270296">
    <property type="component" value="Unassembled WGS sequence"/>
</dbReference>
<proteinExistence type="predicted"/>
<dbReference type="AlphaFoldDB" id="A0A183IEH1"/>
<evidence type="ECO:0000313" key="2">
    <source>
        <dbReference type="EMBL" id="VDO96218.1"/>
    </source>
</evidence>
<accession>A0A183IEH1</accession>
<organism evidence="4">
    <name type="scientific">Soboliphyme baturini</name>
    <dbReference type="NCBI Taxonomy" id="241478"/>
    <lineage>
        <taxon>Eukaryota</taxon>
        <taxon>Metazoa</taxon>
        <taxon>Ecdysozoa</taxon>
        <taxon>Nematoda</taxon>
        <taxon>Enoplea</taxon>
        <taxon>Dorylaimia</taxon>
        <taxon>Dioctophymatida</taxon>
        <taxon>Dioctophymatoidea</taxon>
        <taxon>Soboliphymatidae</taxon>
        <taxon>Soboliphyme</taxon>
    </lineage>
</organism>
<dbReference type="EMBL" id="UZAM01007047">
    <property type="protein sequence ID" value="VDO96218.1"/>
    <property type="molecule type" value="Genomic_DNA"/>
</dbReference>
<reference evidence="2 3" key="2">
    <citation type="submission" date="2018-11" db="EMBL/GenBank/DDBJ databases">
        <authorList>
            <consortium name="Pathogen Informatics"/>
        </authorList>
    </citation>
    <scope>NUCLEOTIDE SEQUENCE [LARGE SCALE GENOMIC DNA]</scope>
</reference>
<protein>
    <submittedName>
        <fullName evidence="4">SH3 domain-containing protein</fullName>
    </submittedName>
</protein>
<evidence type="ECO:0000313" key="4">
    <source>
        <dbReference type="WBParaSite" id="SBAD_0000211501-mRNA-1"/>
    </source>
</evidence>
<dbReference type="WBParaSite" id="SBAD_0000211501-mRNA-1">
    <property type="protein sequence ID" value="SBAD_0000211501-mRNA-1"/>
    <property type="gene ID" value="SBAD_0000211501"/>
</dbReference>
<feature type="compositionally biased region" description="Polar residues" evidence="1">
    <location>
        <begin position="494"/>
        <end position="504"/>
    </location>
</feature>
<gene>
    <name evidence="2" type="ORF">SBAD_LOCUS2015</name>
</gene>
<feature type="region of interest" description="Disordered" evidence="1">
    <location>
        <begin position="494"/>
        <end position="551"/>
    </location>
</feature>
<evidence type="ECO:0000256" key="1">
    <source>
        <dbReference type="SAM" id="MobiDB-lite"/>
    </source>
</evidence>